<keyword evidence="2" id="KW-1185">Reference proteome</keyword>
<comment type="caution">
    <text evidence="1">The sequence shown here is derived from an EMBL/GenBank/DDBJ whole genome shotgun (WGS) entry which is preliminary data.</text>
</comment>
<evidence type="ECO:0000313" key="1">
    <source>
        <dbReference type="EMBL" id="KAF9501815.1"/>
    </source>
</evidence>
<name>A0A9P6A7X1_PLEER</name>
<organism evidence="1 2">
    <name type="scientific">Pleurotus eryngii</name>
    <name type="common">Boletus of the steppes</name>
    <dbReference type="NCBI Taxonomy" id="5323"/>
    <lineage>
        <taxon>Eukaryota</taxon>
        <taxon>Fungi</taxon>
        <taxon>Dikarya</taxon>
        <taxon>Basidiomycota</taxon>
        <taxon>Agaricomycotina</taxon>
        <taxon>Agaricomycetes</taxon>
        <taxon>Agaricomycetidae</taxon>
        <taxon>Agaricales</taxon>
        <taxon>Pleurotineae</taxon>
        <taxon>Pleurotaceae</taxon>
        <taxon>Pleurotus</taxon>
    </lineage>
</organism>
<gene>
    <name evidence="1" type="ORF">BDN71DRAFT_490642</name>
</gene>
<reference evidence="1" key="1">
    <citation type="submission" date="2020-11" db="EMBL/GenBank/DDBJ databases">
        <authorList>
            <consortium name="DOE Joint Genome Institute"/>
            <person name="Ahrendt S."/>
            <person name="Riley R."/>
            <person name="Andreopoulos W."/>
            <person name="Labutti K."/>
            <person name="Pangilinan J."/>
            <person name="Ruiz-Duenas F.J."/>
            <person name="Barrasa J.M."/>
            <person name="Sanchez-Garcia M."/>
            <person name="Camarero S."/>
            <person name="Miyauchi S."/>
            <person name="Serrano A."/>
            <person name="Linde D."/>
            <person name="Babiker R."/>
            <person name="Drula E."/>
            <person name="Ayuso-Fernandez I."/>
            <person name="Pacheco R."/>
            <person name="Padilla G."/>
            <person name="Ferreira P."/>
            <person name="Barriuso J."/>
            <person name="Kellner H."/>
            <person name="Castanera R."/>
            <person name="Alfaro M."/>
            <person name="Ramirez L."/>
            <person name="Pisabarro A.G."/>
            <person name="Kuo A."/>
            <person name="Tritt A."/>
            <person name="Lipzen A."/>
            <person name="He G."/>
            <person name="Yan M."/>
            <person name="Ng V."/>
            <person name="Cullen D."/>
            <person name="Martin F."/>
            <person name="Rosso M.-N."/>
            <person name="Henrissat B."/>
            <person name="Hibbett D."/>
            <person name="Martinez A.T."/>
            <person name="Grigoriev I.V."/>
        </authorList>
    </citation>
    <scope>NUCLEOTIDE SEQUENCE</scope>
    <source>
        <strain evidence="1">ATCC 90797</strain>
    </source>
</reference>
<dbReference type="Proteomes" id="UP000807025">
    <property type="component" value="Unassembled WGS sequence"/>
</dbReference>
<proteinExistence type="predicted"/>
<accession>A0A9P6A7X1</accession>
<dbReference type="EMBL" id="MU154522">
    <property type="protein sequence ID" value="KAF9501815.1"/>
    <property type="molecule type" value="Genomic_DNA"/>
</dbReference>
<dbReference type="AlphaFoldDB" id="A0A9P6A7X1"/>
<protein>
    <submittedName>
        <fullName evidence="1">Uncharacterized protein</fullName>
    </submittedName>
</protein>
<sequence>MTAYLNKISSPSEHQLVRYESIRKVEDVNASLSKLVPKPRYTPASRKHRYYRTMEYPKIYKDDFRHTRRGLYEDKAFDGSPVLKLSDLFQQKDTDIPNSVDVYHLTVAGCYFGEGVVSRGTVIGM</sequence>
<evidence type="ECO:0000313" key="2">
    <source>
        <dbReference type="Proteomes" id="UP000807025"/>
    </source>
</evidence>